<sequence>MPEPARTPPAKVKAAPVRPDGLQIDENRRFQEGFWIAQRCAWGGFMLVALIAATGIGGRGGTLAQGHVTIGNAEVTWPRFTRRGAPETLTIRLSGPETGPELLVGSDMQRLFQIEAITPRPAMERGGDPLRLAFFPDPAAPNALRLSLRSQKAGVASYTIGIGGEETTLTTYVLP</sequence>
<dbReference type="OrthoDB" id="9810066at2"/>
<organism evidence="1 2">
    <name type="scientific">Paragemmobacter aquarius</name>
    <dbReference type="NCBI Taxonomy" id="2169400"/>
    <lineage>
        <taxon>Bacteria</taxon>
        <taxon>Pseudomonadati</taxon>
        <taxon>Pseudomonadota</taxon>
        <taxon>Alphaproteobacteria</taxon>
        <taxon>Rhodobacterales</taxon>
        <taxon>Paracoccaceae</taxon>
        <taxon>Paragemmobacter</taxon>
    </lineage>
</organism>
<dbReference type="EMBL" id="CP028918">
    <property type="protein sequence ID" value="AWB47132.1"/>
    <property type="molecule type" value="Genomic_DNA"/>
</dbReference>
<dbReference type="RefSeq" id="WP_108433961.1">
    <property type="nucleotide sequence ID" value="NZ_CP028918.1"/>
</dbReference>
<evidence type="ECO:0000313" key="2">
    <source>
        <dbReference type="Proteomes" id="UP000244496"/>
    </source>
</evidence>
<keyword evidence="2" id="KW-1185">Reference proteome</keyword>
<name>A0A2S0UH32_9RHOB</name>
<protein>
    <submittedName>
        <fullName evidence="1">Uncharacterized protein</fullName>
    </submittedName>
</protein>
<reference evidence="1 2" key="1">
    <citation type="submission" date="2018-04" db="EMBL/GenBank/DDBJ databases">
        <title>Genome sequencing of Gemmobacter.</title>
        <authorList>
            <person name="Yi H."/>
            <person name="Baek M.-G."/>
        </authorList>
    </citation>
    <scope>NUCLEOTIDE SEQUENCE [LARGE SCALE GENOMIC DNA]</scope>
    <source>
        <strain evidence="1 2">HYN0069</strain>
    </source>
</reference>
<evidence type="ECO:0000313" key="1">
    <source>
        <dbReference type="EMBL" id="AWB47132.1"/>
    </source>
</evidence>
<proteinExistence type="predicted"/>
<dbReference type="Proteomes" id="UP000244496">
    <property type="component" value="Chromosome"/>
</dbReference>
<gene>
    <name evidence="1" type="ORF">HYN69_00135</name>
</gene>
<dbReference type="AlphaFoldDB" id="A0A2S0UH32"/>
<dbReference type="KEGG" id="geh:HYN69_00135"/>
<accession>A0A2S0UH32</accession>